<dbReference type="InterPro" id="IPR004788">
    <property type="entry name" value="Ribose5P_isomerase_type_A"/>
</dbReference>
<sequence length="220" mass="23819">MKKQCAKEALKLIADNMTVGLGGGSTIGYLIEYIKETNLHVKAVTPSYNTAVLCKAAGISVVPTYLASHLDIAFDGCDEVDLNLNALKSGGAIHTKEKIIASMADKYVLLVDETKVTERLSFKYPVAIEVIPEAVSYVKEKLQCTAEKVQLRQSGAKDGATVSDNGNMIIDAYFGDVKNVKELNRMLLMTAGIVDTSLFYQIADMAIVAGKDGIHIIRKD</sequence>
<dbReference type="SMART" id="SM01134">
    <property type="entry name" value="DeoRC"/>
    <property type="match status" value="1"/>
</dbReference>
<evidence type="ECO:0000313" key="3">
    <source>
        <dbReference type="EMBL" id="HJF85793.1"/>
    </source>
</evidence>
<dbReference type="Gene3D" id="3.30.70.260">
    <property type="match status" value="1"/>
</dbReference>
<dbReference type="GO" id="GO:0004751">
    <property type="term" value="F:ribose-5-phosphate isomerase activity"/>
    <property type="evidence" value="ECO:0007669"/>
    <property type="project" value="UniProtKB-UniRule"/>
</dbReference>
<evidence type="ECO:0000256" key="2">
    <source>
        <dbReference type="NCBIfam" id="TIGR00021"/>
    </source>
</evidence>
<organism evidence="3 4">
    <name type="scientific">Megamonas hypermegale</name>
    <dbReference type="NCBI Taxonomy" id="158847"/>
    <lineage>
        <taxon>Bacteria</taxon>
        <taxon>Bacillati</taxon>
        <taxon>Bacillota</taxon>
        <taxon>Negativicutes</taxon>
        <taxon>Selenomonadales</taxon>
        <taxon>Selenomonadaceae</taxon>
        <taxon>Megamonas</taxon>
    </lineage>
</organism>
<dbReference type="PANTHER" id="PTHR11934:SF0">
    <property type="entry name" value="RIBOSE-5-PHOSPHATE ISOMERASE"/>
    <property type="match status" value="1"/>
</dbReference>
<name>A0A921HP39_9FIRM</name>
<dbReference type="Gene3D" id="3.40.50.1360">
    <property type="match status" value="1"/>
</dbReference>
<dbReference type="InterPro" id="IPR037171">
    <property type="entry name" value="NagB/RpiA_transferase-like"/>
</dbReference>
<dbReference type="GO" id="GO:0005829">
    <property type="term" value="C:cytosol"/>
    <property type="evidence" value="ECO:0007669"/>
    <property type="project" value="TreeGrafter"/>
</dbReference>
<dbReference type="EC" id="5.3.1.6" evidence="2"/>
<evidence type="ECO:0000313" key="4">
    <source>
        <dbReference type="Proteomes" id="UP000780768"/>
    </source>
</evidence>
<dbReference type="Pfam" id="PF06026">
    <property type="entry name" value="Rib_5-P_isom_A"/>
    <property type="match status" value="1"/>
</dbReference>
<dbReference type="SUPFAM" id="SSF75445">
    <property type="entry name" value="D-ribose-5-phosphate isomerase (RpiA), lid domain"/>
    <property type="match status" value="1"/>
</dbReference>
<dbReference type="GO" id="GO:0009052">
    <property type="term" value="P:pentose-phosphate shunt, non-oxidative branch"/>
    <property type="evidence" value="ECO:0007669"/>
    <property type="project" value="InterPro"/>
</dbReference>
<reference evidence="3" key="1">
    <citation type="journal article" date="2021" name="PeerJ">
        <title>Extensive microbial diversity within the chicken gut microbiome revealed by metagenomics and culture.</title>
        <authorList>
            <person name="Gilroy R."/>
            <person name="Ravi A."/>
            <person name="Getino M."/>
            <person name="Pursley I."/>
            <person name="Horton D.L."/>
            <person name="Alikhan N.F."/>
            <person name="Baker D."/>
            <person name="Gharbi K."/>
            <person name="Hall N."/>
            <person name="Watson M."/>
            <person name="Adriaenssens E.M."/>
            <person name="Foster-Nyarko E."/>
            <person name="Jarju S."/>
            <person name="Secka A."/>
            <person name="Antonio M."/>
            <person name="Oren A."/>
            <person name="Chaudhuri R.R."/>
            <person name="La Ragione R."/>
            <person name="Hildebrand F."/>
            <person name="Pallen M.J."/>
        </authorList>
    </citation>
    <scope>NUCLEOTIDE SEQUENCE</scope>
    <source>
        <strain evidence="3">7318</strain>
    </source>
</reference>
<protein>
    <recommendedName>
        <fullName evidence="2">Ribose 5-phosphate isomerase A</fullName>
        <ecNumber evidence="2">5.3.1.6</ecNumber>
    </recommendedName>
</protein>
<dbReference type="CDD" id="cd01398">
    <property type="entry name" value="RPI_A"/>
    <property type="match status" value="1"/>
</dbReference>
<dbReference type="SUPFAM" id="SSF100950">
    <property type="entry name" value="NagB/RpiA/CoA transferase-like"/>
    <property type="match status" value="1"/>
</dbReference>
<keyword evidence="1 3" id="KW-0413">Isomerase</keyword>
<proteinExistence type="predicted"/>
<comment type="caution">
    <text evidence="3">The sequence shown here is derived from an EMBL/GenBank/DDBJ whole genome shotgun (WGS) entry which is preliminary data.</text>
</comment>
<dbReference type="Proteomes" id="UP000780768">
    <property type="component" value="Unassembled WGS sequence"/>
</dbReference>
<dbReference type="EMBL" id="DYVR01000254">
    <property type="protein sequence ID" value="HJF85793.1"/>
    <property type="molecule type" value="Genomic_DNA"/>
</dbReference>
<reference evidence="3" key="2">
    <citation type="submission" date="2021-09" db="EMBL/GenBank/DDBJ databases">
        <authorList>
            <person name="Gilroy R."/>
        </authorList>
    </citation>
    <scope>NUCLEOTIDE SEQUENCE</scope>
    <source>
        <strain evidence="3">7318</strain>
    </source>
</reference>
<evidence type="ECO:0000256" key="1">
    <source>
        <dbReference type="ARBA" id="ARBA00023235"/>
    </source>
</evidence>
<accession>A0A921HP39</accession>
<dbReference type="PANTHER" id="PTHR11934">
    <property type="entry name" value="RIBOSE-5-PHOSPHATE ISOMERASE"/>
    <property type="match status" value="1"/>
</dbReference>
<dbReference type="GO" id="GO:0006014">
    <property type="term" value="P:D-ribose metabolic process"/>
    <property type="evidence" value="ECO:0007669"/>
    <property type="project" value="TreeGrafter"/>
</dbReference>
<dbReference type="NCBIfam" id="TIGR00021">
    <property type="entry name" value="rpiA"/>
    <property type="match status" value="1"/>
</dbReference>
<dbReference type="AlphaFoldDB" id="A0A921HP39"/>
<gene>
    <name evidence="3" type="primary">rpiA</name>
    <name evidence="3" type="ORF">K8V65_09045</name>
</gene>